<evidence type="ECO:0000313" key="11">
    <source>
        <dbReference type="Proteomes" id="UP000373449"/>
    </source>
</evidence>
<evidence type="ECO:0000313" key="9">
    <source>
        <dbReference type="EMBL" id="VFS45516.1"/>
    </source>
</evidence>
<evidence type="ECO:0000256" key="4">
    <source>
        <dbReference type="ARBA" id="ARBA00022970"/>
    </source>
</evidence>
<sequence length="204" mass="22271">MPDIALISYIIVMSITPGPNNLMLAASGVNFGLKRTLPHLIGISLGCGVLCLCITFSLSTIMTHISTIRLPLAIFGCLYLLWLSWKIWLAGSPVGRENATPMTLVGAMLFQWVNPKAWLMLVNAAILFTAKDGNIINSAILISAAFAIVGFPCVYVWAWMGDKLQETLQVGWRLRVFNGLMAGSLAITAGWLLLDEWQTFQAIA</sequence>
<keyword evidence="4" id="KW-0813">Transport</keyword>
<dbReference type="Proteomes" id="UP000224974">
    <property type="component" value="Unassembled WGS sequence"/>
</dbReference>
<gene>
    <name evidence="9" type="primary">eamB_2</name>
    <name evidence="8" type="ORF">CRN84_25880</name>
    <name evidence="9" type="ORF">NCTC12282_00393</name>
</gene>
<dbReference type="EMBL" id="CAADJA010000002">
    <property type="protein sequence ID" value="VFS45516.1"/>
    <property type="molecule type" value="Genomic_DNA"/>
</dbReference>
<evidence type="ECO:0000256" key="6">
    <source>
        <dbReference type="ARBA" id="ARBA00023136"/>
    </source>
</evidence>
<keyword evidence="2" id="KW-1003">Cell membrane</keyword>
<evidence type="ECO:0000313" key="10">
    <source>
        <dbReference type="Proteomes" id="UP000224974"/>
    </source>
</evidence>
<feature type="transmembrane region" description="Helical" evidence="7">
    <location>
        <begin position="70"/>
        <end position="89"/>
    </location>
</feature>
<dbReference type="EMBL" id="PDDX01000001">
    <property type="protein sequence ID" value="PHI32494.1"/>
    <property type="molecule type" value="Genomic_DNA"/>
</dbReference>
<comment type="subcellular location">
    <subcellularLocation>
        <location evidence="1">Cell membrane</location>
        <topology evidence="1">Multi-pass membrane protein</topology>
    </subcellularLocation>
</comment>
<feature type="transmembrane region" description="Helical" evidence="7">
    <location>
        <begin position="140"/>
        <end position="160"/>
    </location>
</feature>
<organism evidence="8 10">
    <name type="scientific">Budvicia aquatica</name>
    <dbReference type="NCBI Taxonomy" id="82979"/>
    <lineage>
        <taxon>Bacteria</taxon>
        <taxon>Pseudomonadati</taxon>
        <taxon>Pseudomonadota</taxon>
        <taxon>Gammaproteobacteria</taxon>
        <taxon>Enterobacterales</taxon>
        <taxon>Budviciaceae</taxon>
        <taxon>Budvicia</taxon>
    </lineage>
</organism>
<dbReference type="STRING" id="1111728.GCA_000427805_04865"/>
<dbReference type="AlphaFoldDB" id="A0A2C6DUI3"/>
<dbReference type="InterPro" id="IPR001123">
    <property type="entry name" value="LeuE-type"/>
</dbReference>
<evidence type="ECO:0000256" key="7">
    <source>
        <dbReference type="SAM" id="Phobius"/>
    </source>
</evidence>
<reference evidence="8" key="1">
    <citation type="submission" date="2017-09" db="EMBL/GenBank/DDBJ databases">
        <title>FDA dAtabase for Regulatory Grade micrObial Sequences (FDA-ARGOS): Supporting development and validation of Infectious Disease Dx tests.</title>
        <authorList>
            <person name="Minogue T."/>
            <person name="Wolcott M."/>
            <person name="Wasieloski L."/>
            <person name="Aguilar W."/>
            <person name="Moore D."/>
            <person name="Tallon L.J."/>
            <person name="Sadzewicz L."/>
            <person name="Ott S."/>
            <person name="Zhao X."/>
            <person name="Nagaraj S."/>
            <person name="Vavikolanu K."/>
            <person name="Aluvathingal J."/>
            <person name="Nadendla S."/>
            <person name="Sichtig H."/>
        </authorList>
    </citation>
    <scope>NUCLEOTIDE SEQUENCE</scope>
    <source>
        <strain evidence="8">FDAARGOS_387</strain>
    </source>
</reference>
<dbReference type="Proteomes" id="UP000373449">
    <property type="component" value="Unassembled WGS sequence"/>
</dbReference>
<dbReference type="GO" id="GO:0015171">
    <property type="term" value="F:amino acid transmembrane transporter activity"/>
    <property type="evidence" value="ECO:0007669"/>
    <property type="project" value="TreeGrafter"/>
</dbReference>
<dbReference type="PANTHER" id="PTHR30086:SF20">
    <property type="entry name" value="ARGININE EXPORTER PROTEIN ARGO-RELATED"/>
    <property type="match status" value="1"/>
</dbReference>
<reference evidence="9 11" key="3">
    <citation type="submission" date="2019-03" db="EMBL/GenBank/DDBJ databases">
        <authorList>
            <consortium name="Pathogen Informatics"/>
        </authorList>
    </citation>
    <scope>NUCLEOTIDE SEQUENCE [LARGE SCALE GENOMIC DNA]</scope>
    <source>
        <strain evidence="9 11">NCTC12282</strain>
    </source>
</reference>
<dbReference type="OrthoDB" id="9812084at2"/>
<dbReference type="GO" id="GO:0005886">
    <property type="term" value="C:plasma membrane"/>
    <property type="evidence" value="ECO:0007669"/>
    <property type="project" value="UniProtKB-SubCell"/>
</dbReference>
<evidence type="ECO:0000256" key="2">
    <source>
        <dbReference type="ARBA" id="ARBA00022475"/>
    </source>
</evidence>
<feature type="transmembrane region" description="Helical" evidence="7">
    <location>
        <begin position="109"/>
        <end position="128"/>
    </location>
</feature>
<evidence type="ECO:0000256" key="5">
    <source>
        <dbReference type="ARBA" id="ARBA00022989"/>
    </source>
</evidence>
<evidence type="ECO:0000256" key="1">
    <source>
        <dbReference type="ARBA" id="ARBA00004651"/>
    </source>
</evidence>
<reference evidence="10" key="2">
    <citation type="submission" date="2017-09" db="EMBL/GenBank/DDBJ databases">
        <title>FDA dAtabase for Regulatory Grade micrObial Sequences (FDA-ARGOS): Supporting development and validation of Infectious Disease Dx tests.</title>
        <authorList>
            <person name="Minogue T."/>
            <person name="Wolcott M."/>
            <person name="Wasieloski L."/>
            <person name="Aguilar W."/>
            <person name="Moore D."/>
            <person name="Tallon L."/>
            <person name="Sadzewicz L."/>
            <person name="Ott S."/>
            <person name="Zhao X."/>
            <person name="Nagaraj S."/>
            <person name="Vavikolanu K."/>
            <person name="Aluvathingal J."/>
            <person name="Nadendla S."/>
            <person name="Sichtig H."/>
        </authorList>
    </citation>
    <scope>NUCLEOTIDE SEQUENCE [LARGE SCALE GENOMIC DNA]</scope>
    <source>
        <strain evidence="10">FDAARGOS_387</strain>
    </source>
</reference>
<dbReference type="Pfam" id="PF01810">
    <property type="entry name" value="LysE"/>
    <property type="match status" value="1"/>
</dbReference>
<keyword evidence="10" id="KW-1185">Reference proteome</keyword>
<feature type="transmembrane region" description="Helical" evidence="7">
    <location>
        <begin position="37"/>
        <end position="58"/>
    </location>
</feature>
<feature type="transmembrane region" description="Helical" evidence="7">
    <location>
        <begin position="172"/>
        <end position="194"/>
    </location>
</feature>
<dbReference type="RefSeq" id="WP_029096982.1">
    <property type="nucleotide sequence ID" value="NZ_BRLG01000010.1"/>
</dbReference>
<evidence type="ECO:0000256" key="3">
    <source>
        <dbReference type="ARBA" id="ARBA00022692"/>
    </source>
</evidence>
<dbReference type="GO" id="GO:0033228">
    <property type="term" value="P:cysteine export across plasma membrane"/>
    <property type="evidence" value="ECO:0007669"/>
    <property type="project" value="TreeGrafter"/>
</dbReference>
<proteinExistence type="predicted"/>
<dbReference type="PANTHER" id="PTHR30086">
    <property type="entry name" value="ARGININE EXPORTER PROTEIN ARGO"/>
    <property type="match status" value="1"/>
</dbReference>
<keyword evidence="5 7" id="KW-1133">Transmembrane helix</keyword>
<protein>
    <submittedName>
        <fullName evidence="9">Cysteine/O-acetylserine efflux protein</fullName>
    </submittedName>
    <submittedName>
        <fullName evidence="8">LysE family translocator</fullName>
    </submittedName>
</protein>
<keyword evidence="4" id="KW-0029">Amino-acid transport</keyword>
<keyword evidence="6 7" id="KW-0472">Membrane</keyword>
<keyword evidence="3 7" id="KW-0812">Transmembrane</keyword>
<evidence type="ECO:0000313" key="8">
    <source>
        <dbReference type="EMBL" id="PHI32494.1"/>
    </source>
</evidence>
<accession>A0A2C6DUI3</accession>
<name>A0A2C6DUI3_9GAMM</name>